<dbReference type="FunFam" id="1.20.1740.10:FF:000006">
    <property type="entry name" value="General amino acid permease"/>
    <property type="match status" value="1"/>
</dbReference>
<dbReference type="PROSITE" id="PS00218">
    <property type="entry name" value="AMINO_ACID_PERMEASE_1"/>
    <property type="match status" value="1"/>
</dbReference>
<keyword evidence="4" id="KW-0029">Amino-acid transport</keyword>
<organism evidence="9 10">
    <name type="scientific">Trichoderma simmonsii</name>
    <dbReference type="NCBI Taxonomy" id="1491479"/>
    <lineage>
        <taxon>Eukaryota</taxon>
        <taxon>Fungi</taxon>
        <taxon>Dikarya</taxon>
        <taxon>Ascomycota</taxon>
        <taxon>Pezizomycotina</taxon>
        <taxon>Sordariomycetes</taxon>
        <taxon>Hypocreomycetidae</taxon>
        <taxon>Hypocreales</taxon>
        <taxon>Hypocreaceae</taxon>
        <taxon>Trichoderma</taxon>
    </lineage>
</organism>
<evidence type="ECO:0000256" key="1">
    <source>
        <dbReference type="ARBA" id="ARBA00004141"/>
    </source>
</evidence>
<evidence type="ECO:0000256" key="7">
    <source>
        <dbReference type="SAM" id="Phobius"/>
    </source>
</evidence>
<evidence type="ECO:0000313" key="9">
    <source>
        <dbReference type="EMBL" id="QYT05325.1"/>
    </source>
</evidence>
<dbReference type="PANTHER" id="PTHR43341:SF9">
    <property type="entry name" value="DICARBOXYLIC AMINO ACID PERMEASE"/>
    <property type="match status" value="1"/>
</dbReference>
<evidence type="ECO:0000256" key="6">
    <source>
        <dbReference type="ARBA" id="ARBA00023136"/>
    </source>
</evidence>
<feature type="transmembrane region" description="Helical" evidence="7">
    <location>
        <begin position="155"/>
        <end position="177"/>
    </location>
</feature>
<feature type="transmembrane region" description="Helical" evidence="7">
    <location>
        <begin position="73"/>
        <end position="93"/>
    </location>
</feature>
<dbReference type="PIRSF" id="PIRSF006060">
    <property type="entry name" value="AA_transporter"/>
    <property type="match status" value="1"/>
</dbReference>
<feature type="transmembrane region" description="Helical" evidence="7">
    <location>
        <begin position="450"/>
        <end position="471"/>
    </location>
</feature>
<keyword evidence="5 7" id="KW-1133">Transmembrane helix</keyword>
<keyword evidence="6 7" id="KW-0472">Membrane</keyword>
<evidence type="ECO:0000256" key="3">
    <source>
        <dbReference type="ARBA" id="ARBA00022692"/>
    </source>
</evidence>
<feature type="transmembrane region" description="Helical" evidence="7">
    <location>
        <begin position="46"/>
        <end position="67"/>
    </location>
</feature>
<feature type="transmembrane region" description="Helical" evidence="7">
    <location>
        <begin position="378"/>
        <end position="397"/>
    </location>
</feature>
<dbReference type="Pfam" id="PF00324">
    <property type="entry name" value="AA_permease"/>
    <property type="match status" value="1"/>
</dbReference>
<feature type="transmembrane region" description="Helical" evidence="7">
    <location>
        <begin position="237"/>
        <end position="257"/>
    </location>
</feature>
<dbReference type="GO" id="GO:0016020">
    <property type="term" value="C:membrane"/>
    <property type="evidence" value="ECO:0007669"/>
    <property type="project" value="UniProtKB-SubCell"/>
</dbReference>
<proteinExistence type="predicted"/>
<evidence type="ECO:0000256" key="5">
    <source>
        <dbReference type="ARBA" id="ARBA00022989"/>
    </source>
</evidence>
<evidence type="ECO:0000256" key="4">
    <source>
        <dbReference type="ARBA" id="ARBA00022970"/>
    </source>
</evidence>
<dbReference type="AlphaFoldDB" id="A0A8G0LQX6"/>
<keyword evidence="2" id="KW-0813">Transport</keyword>
<feature type="transmembrane region" description="Helical" evidence="7">
    <location>
        <begin position="333"/>
        <end position="357"/>
    </location>
</feature>
<dbReference type="InterPro" id="IPR050524">
    <property type="entry name" value="APC_YAT"/>
</dbReference>
<name>A0A8G0LQX6_9HYPO</name>
<gene>
    <name evidence="9" type="ORF">H0G86_012221</name>
</gene>
<keyword evidence="10" id="KW-1185">Reference proteome</keyword>
<dbReference type="InterPro" id="IPR004841">
    <property type="entry name" value="AA-permease/SLC12A_dom"/>
</dbReference>
<feature type="transmembrane region" description="Helical" evidence="7">
    <location>
        <begin position="483"/>
        <end position="503"/>
    </location>
</feature>
<evidence type="ECO:0000256" key="2">
    <source>
        <dbReference type="ARBA" id="ARBA00022448"/>
    </source>
</evidence>
<comment type="subcellular location">
    <subcellularLocation>
        <location evidence="1">Membrane</location>
        <topology evidence="1">Multi-pass membrane protein</topology>
    </subcellularLocation>
</comment>
<feature type="transmembrane region" description="Helical" evidence="7">
    <location>
        <begin position="403"/>
        <end position="430"/>
    </location>
</feature>
<keyword evidence="3 7" id="KW-0812">Transmembrane</keyword>
<dbReference type="EMBL" id="CP075870">
    <property type="protein sequence ID" value="QYT05325.1"/>
    <property type="molecule type" value="Genomic_DNA"/>
</dbReference>
<accession>A0A8G0LQX6</accession>
<dbReference type="InterPro" id="IPR004840">
    <property type="entry name" value="Amino_acid_permease_CS"/>
</dbReference>
<dbReference type="PANTHER" id="PTHR43341">
    <property type="entry name" value="AMINO ACID PERMEASE"/>
    <property type="match status" value="1"/>
</dbReference>
<dbReference type="Proteomes" id="UP000826661">
    <property type="component" value="Chromosome VII"/>
</dbReference>
<feature type="transmembrane region" description="Helical" evidence="7">
    <location>
        <begin position="189"/>
        <end position="207"/>
    </location>
</feature>
<dbReference type="Gene3D" id="1.20.1740.10">
    <property type="entry name" value="Amino acid/polyamine transporter I"/>
    <property type="match status" value="1"/>
</dbReference>
<dbReference type="GO" id="GO:0015171">
    <property type="term" value="F:amino acid transmembrane transporter activity"/>
    <property type="evidence" value="ECO:0007669"/>
    <property type="project" value="TreeGrafter"/>
</dbReference>
<reference evidence="9 10" key="1">
    <citation type="journal article" date="2021" name="BMC Genomics">
        <title>Telomere-to-telomere genome assembly of asparaginase-producing Trichoderma simmonsii.</title>
        <authorList>
            <person name="Chung D."/>
            <person name="Kwon Y.M."/>
            <person name="Yang Y."/>
        </authorList>
    </citation>
    <scope>NUCLEOTIDE SEQUENCE [LARGE SCALE GENOMIC DNA]</scope>
    <source>
        <strain evidence="9 10">GH-Sj1</strain>
    </source>
</reference>
<feature type="transmembrane region" description="Helical" evidence="7">
    <location>
        <begin position="130"/>
        <end position="149"/>
    </location>
</feature>
<evidence type="ECO:0000259" key="8">
    <source>
        <dbReference type="Pfam" id="PF00324"/>
    </source>
</evidence>
<evidence type="ECO:0000313" key="10">
    <source>
        <dbReference type="Proteomes" id="UP000826661"/>
    </source>
</evidence>
<protein>
    <submittedName>
        <fullName evidence="9">AA_permease domain-containing protein</fullName>
    </submittedName>
</protein>
<feature type="transmembrane region" description="Helical" evidence="7">
    <location>
        <begin position="278"/>
        <end position="296"/>
    </location>
</feature>
<feature type="domain" description="Amino acid permease/ SLC12A" evidence="8">
    <location>
        <begin position="45"/>
        <end position="509"/>
    </location>
</feature>
<sequence length="560" mass="61223">MDLERNMTDKQSIELAHVQSTNGGEVREIGPETGGGLKKNLESRHITMIALGGALGTGLLIGTGSALVEAGPAGVLIDYSIVGCMVFLVMSALGEMVSYMPLPHGFGGFATRFVDPALGFATGYVYFFKYLLAAPNQLSAFALIFQFWVGDRVSPAVFITVGLVLILIINSVNVRVFGEFEFWLSSLKIIILCGVILLMLILALGGGPTHDRTGFRYWHDPGAFVEYKLHGSAGKFVGVWSALVQAVYAFTGTELVGMTVGEAKHPRLAMPRAVKMTFFRIVFFYVLSVFFLGMVVPSNSTELVFATKSSASAAASPFVVAIRLAKIHGLDHVINGCLIVFVFSASTSDLYIATRTLHAIAVDNKAPQIFKRTSNQGVPFYALGFCALFCSLGYLSVGDGSKVVFGYLTNVVTVFALLTWISILVTHIYFRRACKVQQIPRDRIPYMAPLGIYGSFAALIFLVILTLTKGFQVFIGGFDYKSFIVQYIGIPVYLVCIFGYKLVYKTKRVRSSRADLVTGVPTETLAEERSRVEAEKAQSRMGEKGSRFSILYSKVLSWLF</sequence>